<feature type="chain" id="PRO_5003259720" evidence="5">
    <location>
        <begin position="22"/>
        <end position="341"/>
    </location>
</feature>
<dbReference type="GO" id="GO:0030288">
    <property type="term" value="C:outer membrane-bounded periplasmic space"/>
    <property type="evidence" value="ECO:0007669"/>
    <property type="project" value="InterPro"/>
</dbReference>
<sequence length="341" mass="37644">MKKSIVVILMVLCLALTTVFAAAQAETAAAAAPVINMKLAHYAAVDHPGGIAAKQFAENVQKRTNGAIKIEVYPNNELGAPDEMLEQNIQGVVDMTLGTQGSLGKYSTKFAVVMLPFVFDSYDLAYKVLDGPFYNWIKDDLLSKGLVFIGSWDYGFRNLTNSVRPINSPDDVKGLKIRTPGEIQLQSCMEALGANVQTIAFNELYLSLKQGTVDGQENPLSVIYFNKYYEAQKYLAITNHVYNSMNLVVSKKVWDKLSAENQKILREESANAAQTMRNLIKSSDADYIAKLEKQGMIVTRPNTAAFAAKMDSSYKAISKYVGDQAIIDQFLKMVSDTKNSK</sequence>
<dbReference type="HOGENOM" id="CLU_036176_1_3_12"/>
<evidence type="ECO:0000313" key="7">
    <source>
        <dbReference type="Proteomes" id="UP000008466"/>
    </source>
</evidence>
<evidence type="ECO:0000256" key="3">
    <source>
        <dbReference type="ARBA" id="ARBA00022448"/>
    </source>
</evidence>
<dbReference type="AlphaFoldDB" id="F0RSD7"/>
<evidence type="ECO:0000256" key="1">
    <source>
        <dbReference type="ARBA" id="ARBA00004196"/>
    </source>
</evidence>
<comment type="subcellular location">
    <subcellularLocation>
        <location evidence="1">Cell envelope</location>
    </subcellularLocation>
</comment>
<dbReference type="eggNOG" id="COG1638">
    <property type="taxonomic scope" value="Bacteria"/>
</dbReference>
<dbReference type="NCBIfam" id="TIGR00787">
    <property type="entry name" value="dctP"/>
    <property type="match status" value="1"/>
</dbReference>
<evidence type="ECO:0000256" key="2">
    <source>
        <dbReference type="ARBA" id="ARBA00009023"/>
    </source>
</evidence>
<dbReference type="CDD" id="cd13603">
    <property type="entry name" value="PBP2_TRAP_Siap_TeaA_like"/>
    <property type="match status" value="1"/>
</dbReference>
<dbReference type="PANTHER" id="PTHR33376">
    <property type="match status" value="1"/>
</dbReference>
<dbReference type="InterPro" id="IPR018389">
    <property type="entry name" value="DctP_fam"/>
</dbReference>
<dbReference type="STRING" id="158189.SpiBuddy_2526"/>
<dbReference type="InterPro" id="IPR038404">
    <property type="entry name" value="TRAP_DctP_sf"/>
</dbReference>
<dbReference type="InterPro" id="IPR004682">
    <property type="entry name" value="TRAP_DctP"/>
</dbReference>
<evidence type="ECO:0000313" key="6">
    <source>
        <dbReference type="EMBL" id="ADY14337.1"/>
    </source>
</evidence>
<dbReference type="PIRSF" id="PIRSF006470">
    <property type="entry name" value="DctB"/>
    <property type="match status" value="1"/>
</dbReference>
<dbReference type="EMBL" id="CP002541">
    <property type="protein sequence ID" value="ADY14337.1"/>
    <property type="molecule type" value="Genomic_DNA"/>
</dbReference>
<keyword evidence="7" id="KW-1185">Reference proteome</keyword>
<dbReference type="RefSeq" id="WP_013608182.1">
    <property type="nucleotide sequence ID" value="NC_015152.1"/>
</dbReference>
<dbReference type="KEGG" id="sbu:SpiBuddy_2526"/>
<gene>
    <name evidence="6" type="ordered locus">SpiBuddy_2526</name>
</gene>
<keyword evidence="4 5" id="KW-0732">Signal</keyword>
<accession>F0RSD7</accession>
<dbReference type="Proteomes" id="UP000008466">
    <property type="component" value="Chromosome"/>
</dbReference>
<reference evidence="7" key="1">
    <citation type="submission" date="2011-02" db="EMBL/GenBank/DDBJ databases">
        <title>Complete sequence of Spirochaeta sp. Buddy.</title>
        <authorList>
            <person name="Lucas S."/>
            <person name="Copeland A."/>
            <person name="Lapidus A."/>
            <person name="Cheng J.-F."/>
            <person name="Goodwin L."/>
            <person name="Pitluck S."/>
            <person name="Zeytun A."/>
            <person name="Detter J.C."/>
            <person name="Han C."/>
            <person name="Tapia R."/>
            <person name="Land M."/>
            <person name="Hauser L."/>
            <person name="Kyrpides N."/>
            <person name="Ivanova N."/>
            <person name="Mikhailova N."/>
            <person name="Pagani I."/>
            <person name="Ritalahti K.M."/>
            <person name="Loeffler F.E."/>
            <person name="Woyke T."/>
        </authorList>
    </citation>
    <scope>NUCLEOTIDE SEQUENCE [LARGE SCALE GENOMIC DNA]</scope>
    <source>
        <strain evidence="7">ATCC BAA-1886 / DSM 22777 / Buddy</strain>
    </source>
</reference>
<dbReference type="NCBIfam" id="NF037995">
    <property type="entry name" value="TRAP_S1"/>
    <property type="match status" value="1"/>
</dbReference>
<dbReference type="Gene3D" id="3.40.190.170">
    <property type="entry name" value="Bacterial extracellular solute-binding protein, family 7"/>
    <property type="match status" value="1"/>
</dbReference>
<evidence type="ECO:0000256" key="5">
    <source>
        <dbReference type="SAM" id="SignalP"/>
    </source>
</evidence>
<dbReference type="GO" id="GO:0055085">
    <property type="term" value="P:transmembrane transport"/>
    <property type="evidence" value="ECO:0007669"/>
    <property type="project" value="InterPro"/>
</dbReference>
<keyword evidence="3" id="KW-0813">Transport</keyword>
<comment type="similarity">
    <text evidence="2">Belongs to the bacterial solute-binding protein 7 family.</text>
</comment>
<name>F0RSD7_SPHGB</name>
<protein>
    <submittedName>
        <fullName evidence="6">TRAP dicarboxylate transporter, DctP subunit</fullName>
    </submittedName>
</protein>
<dbReference type="Pfam" id="PF03480">
    <property type="entry name" value="DctP"/>
    <property type="match status" value="1"/>
</dbReference>
<dbReference type="OrthoDB" id="89872at2"/>
<evidence type="ECO:0000256" key="4">
    <source>
        <dbReference type="ARBA" id="ARBA00022729"/>
    </source>
</evidence>
<feature type="signal peptide" evidence="5">
    <location>
        <begin position="1"/>
        <end position="21"/>
    </location>
</feature>
<proteinExistence type="inferred from homology"/>
<organism evidence="6 7">
    <name type="scientific">Sphaerochaeta globosa (strain ATCC BAA-1886 / DSM 22777 / Buddy)</name>
    <name type="common">Spirochaeta sp. (strain Buddy)</name>
    <dbReference type="NCBI Taxonomy" id="158189"/>
    <lineage>
        <taxon>Bacteria</taxon>
        <taxon>Pseudomonadati</taxon>
        <taxon>Spirochaetota</taxon>
        <taxon>Spirochaetia</taxon>
        <taxon>Spirochaetales</taxon>
        <taxon>Sphaerochaetaceae</taxon>
        <taxon>Sphaerochaeta</taxon>
    </lineage>
</organism>
<dbReference type="PANTHER" id="PTHR33376:SF4">
    <property type="entry name" value="SIALIC ACID-BINDING PERIPLASMIC PROTEIN SIAP"/>
    <property type="match status" value="1"/>
</dbReference>